<dbReference type="GO" id="GO:0008137">
    <property type="term" value="F:NADH dehydrogenase (ubiquinone) activity"/>
    <property type="evidence" value="ECO:0007669"/>
    <property type="project" value="InterPro"/>
</dbReference>
<feature type="transmembrane region" description="Helical" evidence="8">
    <location>
        <begin position="270"/>
        <end position="292"/>
    </location>
</feature>
<feature type="transmembrane region" description="Helical" evidence="8">
    <location>
        <begin position="341"/>
        <end position="362"/>
    </location>
</feature>
<evidence type="ECO:0000256" key="7">
    <source>
        <dbReference type="RuleBase" id="RU000320"/>
    </source>
</evidence>
<evidence type="ECO:0000256" key="5">
    <source>
        <dbReference type="ARBA" id="ARBA00023002"/>
    </source>
</evidence>
<dbReference type="HOGENOM" id="CLU_007100_8_1_0"/>
<dbReference type="InterPro" id="IPR001750">
    <property type="entry name" value="ND/Mrp_TM"/>
</dbReference>
<feature type="transmembrane region" description="Helical" evidence="8">
    <location>
        <begin position="644"/>
        <end position="664"/>
    </location>
</feature>
<evidence type="ECO:0000313" key="11">
    <source>
        <dbReference type="Proteomes" id="UP000008631"/>
    </source>
</evidence>
<evidence type="ECO:0000259" key="9">
    <source>
        <dbReference type="Pfam" id="PF00361"/>
    </source>
</evidence>
<feature type="transmembrane region" description="Helical" evidence="8">
    <location>
        <begin position="426"/>
        <end position="448"/>
    </location>
</feature>
<feature type="transmembrane region" description="Helical" evidence="8">
    <location>
        <begin position="81"/>
        <end position="100"/>
    </location>
</feature>
<dbReference type="STRING" id="575540.Isop_0369"/>
<reference key="1">
    <citation type="submission" date="2010-11" db="EMBL/GenBank/DDBJ databases">
        <title>The complete sequence of chromosome of Isophaera pallida ATCC 43644.</title>
        <authorList>
            <consortium name="US DOE Joint Genome Institute (JGI-PGF)"/>
            <person name="Lucas S."/>
            <person name="Copeland A."/>
            <person name="Lapidus A."/>
            <person name="Bruce D."/>
            <person name="Goodwin L."/>
            <person name="Pitluck S."/>
            <person name="Kyrpides N."/>
            <person name="Mavromatis K."/>
            <person name="Pagani I."/>
            <person name="Ivanova N."/>
            <person name="Saunders E."/>
            <person name="Brettin T."/>
            <person name="Detter J.C."/>
            <person name="Han C."/>
            <person name="Tapia R."/>
            <person name="Land M."/>
            <person name="Hauser L."/>
            <person name="Markowitz V."/>
            <person name="Cheng J.-F."/>
            <person name="Hugenholtz P."/>
            <person name="Woyke T."/>
            <person name="Wu D."/>
            <person name="Eisen J.A."/>
        </authorList>
    </citation>
    <scope>NUCLEOTIDE SEQUENCE</scope>
    <source>
        <strain>ATCC 43644</strain>
    </source>
</reference>
<feature type="domain" description="NADH:quinone oxidoreductase/Mrp antiporter transmembrane" evidence="9">
    <location>
        <begin position="130"/>
        <end position="421"/>
    </location>
</feature>
<name>E8QXY5_ISOPI</name>
<feature type="transmembrane region" description="Helical" evidence="8">
    <location>
        <begin position="137"/>
        <end position="153"/>
    </location>
</feature>
<gene>
    <name evidence="10" type="ordered locus">Isop_0369</name>
</gene>
<dbReference type="KEGG" id="ipa:Isop_0369"/>
<dbReference type="GO" id="GO:0016491">
    <property type="term" value="F:oxidoreductase activity"/>
    <property type="evidence" value="ECO:0007669"/>
    <property type="project" value="UniProtKB-KW"/>
</dbReference>
<keyword evidence="2" id="KW-1003">Cell membrane</keyword>
<dbReference type="PRINTS" id="PR01437">
    <property type="entry name" value="NUOXDRDTASE4"/>
</dbReference>
<accession>E8QXY5</accession>
<protein>
    <submittedName>
        <fullName evidence="10">NADH/Ubiquinone/plastoquinone (Complex I)</fullName>
    </submittedName>
</protein>
<dbReference type="GO" id="GO:0005886">
    <property type="term" value="C:plasma membrane"/>
    <property type="evidence" value="ECO:0007669"/>
    <property type="project" value="UniProtKB-SubCell"/>
</dbReference>
<dbReference type="RefSeq" id="WP_013563253.1">
    <property type="nucleotide sequence ID" value="NC_014962.1"/>
</dbReference>
<proteinExistence type="predicted"/>
<dbReference type="PANTHER" id="PTHR42682">
    <property type="entry name" value="HYDROGENASE-4 COMPONENT F"/>
    <property type="match status" value="1"/>
</dbReference>
<dbReference type="InParanoid" id="E8QXY5"/>
<keyword evidence="4 8" id="KW-1133">Transmembrane helix</keyword>
<feature type="transmembrane region" description="Helical" evidence="8">
    <location>
        <begin position="165"/>
        <end position="188"/>
    </location>
</feature>
<evidence type="ECO:0000256" key="8">
    <source>
        <dbReference type="SAM" id="Phobius"/>
    </source>
</evidence>
<dbReference type="FunCoup" id="E8QXY5">
    <property type="interactions" value="93"/>
</dbReference>
<keyword evidence="5" id="KW-0560">Oxidoreductase</keyword>
<dbReference type="Pfam" id="PF00361">
    <property type="entry name" value="Proton_antipo_M"/>
    <property type="match status" value="1"/>
</dbReference>
<organism evidence="10 11">
    <name type="scientific">Isosphaera pallida (strain ATCC 43644 / DSM 9630 / IS1B)</name>
    <dbReference type="NCBI Taxonomy" id="575540"/>
    <lineage>
        <taxon>Bacteria</taxon>
        <taxon>Pseudomonadati</taxon>
        <taxon>Planctomycetota</taxon>
        <taxon>Planctomycetia</taxon>
        <taxon>Isosphaerales</taxon>
        <taxon>Isosphaeraceae</taxon>
        <taxon>Isosphaera</taxon>
    </lineage>
</organism>
<feature type="transmembrane region" description="Helical" evidence="8">
    <location>
        <begin position="383"/>
        <end position="406"/>
    </location>
</feature>
<feature type="transmembrane region" description="Helical" evidence="8">
    <location>
        <begin position="112"/>
        <end position="131"/>
    </location>
</feature>
<evidence type="ECO:0000256" key="2">
    <source>
        <dbReference type="ARBA" id="ARBA00022475"/>
    </source>
</evidence>
<keyword evidence="3 7" id="KW-0812">Transmembrane</keyword>
<evidence type="ECO:0000256" key="6">
    <source>
        <dbReference type="ARBA" id="ARBA00023136"/>
    </source>
</evidence>
<dbReference type="Proteomes" id="UP000008631">
    <property type="component" value="Chromosome"/>
</dbReference>
<dbReference type="PANTHER" id="PTHR42682:SF3">
    <property type="entry name" value="FORMATE HYDROGENLYASE SUBUNIT 3-RELATED"/>
    <property type="match status" value="1"/>
</dbReference>
<dbReference type="GO" id="GO:0042773">
    <property type="term" value="P:ATP synthesis coupled electron transport"/>
    <property type="evidence" value="ECO:0007669"/>
    <property type="project" value="InterPro"/>
</dbReference>
<dbReference type="EMBL" id="CP002353">
    <property type="protein sequence ID" value="ADV60964.1"/>
    <property type="molecule type" value="Genomic_DNA"/>
</dbReference>
<feature type="transmembrane region" description="Helical" evidence="8">
    <location>
        <begin position="208"/>
        <end position="229"/>
    </location>
</feature>
<evidence type="ECO:0000256" key="1">
    <source>
        <dbReference type="ARBA" id="ARBA00004651"/>
    </source>
</evidence>
<evidence type="ECO:0000313" key="10">
    <source>
        <dbReference type="EMBL" id="ADV60964.1"/>
    </source>
</evidence>
<keyword evidence="11" id="KW-1185">Reference proteome</keyword>
<comment type="subcellular location">
    <subcellularLocation>
        <location evidence="1">Cell membrane</location>
        <topology evidence="1">Multi-pass membrane protein</topology>
    </subcellularLocation>
    <subcellularLocation>
        <location evidence="7">Membrane</location>
        <topology evidence="7">Multi-pass membrane protein</topology>
    </subcellularLocation>
</comment>
<dbReference type="InterPro" id="IPR052175">
    <property type="entry name" value="ComplexI-like_HydComp"/>
</dbReference>
<keyword evidence="6 8" id="KW-0472">Membrane</keyword>
<sequence length="667" mass="68404">MLPLLTAIGLLSAGGLVALVLGRKPRAAGTVAATACVAAAGVALPAVLAALAGGSPESLVLPWATIPGGAFHLVLDPLAAFFLVLVLVIPAVVAVPLADYLAATEPDRSHGLFWLAYTLLAAAMMVVVLAANVLLFLVAWEVMSITAYVLVVFRDDRPEVRVAGWSFLAATHLGTAFLLPMFLILARGGPLEFDVLSAKGLPTALVDTVFLLAVSGFGVKAGVIPFHVWLPTSYAAAPGPVPAVLSGVMSKLGLYGLLRVLTMLGPPPVWWAWVLIGLGLLSGVLGILNALVQRDLKTLLAYSSVENIGVILLGLGTGLLGLSASPDRGGVALEALGFGGVMLHILSHAICKSALFLGAGAVERLAGHTEIDRLGGLLKVAPVVGTTFVVASAGLCGLPPLCGFSSEFLIFLTAFEEEARLSSVAMLPPLAVVGGLAFVGGLACYAFAKAAGLTFLGTTRGPSVPPQRLGWTASAIFIALAIGCLSLGLAAPVVVGQLAPTIAVATRLPAPVVTAALPEVTGPLGGVTTTSTILLGILLLLVVVRKALLAGRVVATAVTWDCGYARPAASMQYTGSSFAEPAASVLGGGAGYSREVPSEMPYFPSEPPVRTDAVDPVKAVIYRPLFNALRATLARGRILQLGRVHVYVLYITLTLLGLVVWVLGVKG</sequence>
<dbReference type="eggNOG" id="COG0651">
    <property type="taxonomic scope" value="Bacteria"/>
</dbReference>
<dbReference type="AlphaFoldDB" id="E8QXY5"/>
<dbReference type="InterPro" id="IPR003918">
    <property type="entry name" value="NADH_UbQ_OxRdtase"/>
</dbReference>
<evidence type="ECO:0000256" key="3">
    <source>
        <dbReference type="ARBA" id="ARBA00022692"/>
    </source>
</evidence>
<feature type="transmembrane region" description="Helical" evidence="8">
    <location>
        <begin position="469"/>
        <end position="491"/>
    </location>
</feature>
<dbReference type="OrthoDB" id="9807568at2"/>
<reference evidence="10 11" key="2">
    <citation type="journal article" date="2011" name="Stand. Genomic Sci.">
        <title>Complete genome sequence of Isosphaera pallida type strain (IS1B).</title>
        <authorList>
            <consortium name="US DOE Joint Genome Institute (JGI-PGF)"/>
            <person name="Goker M."/>
            <person name="Cleland D."/>
            <person name="Saunders E."/>
            <person name="Lapidus A."/>
            <person name="Nolan M."/>
            <person name="Lucas S."/>
            <person name="Hammon N."/>
            <person name="Deshpande S."/>
            <person name="Cheng J.F."/>
            <person name="Tapia R."/>
            <person name="Han C."/>
            <person name="Goodwin L."/>
            <person name="Pitluck S."/>
            <person name="Liolios K."/>
            <person name="Pagani I."/>
            <person name="Ivanova N."/>
            <person name="Mavromatis K."/>
            <person name="Pati A."/>
            <person name="Chen A."/>
            <person name="Palaniappan K."/>
            <person name="Land M."/>
            <person name="Hauser L."/>
            <person name="Chang Y.J."/>
            <person name="Jeffries C.D."/>
            <person name="Detter J.C."/>
            <person name="Beck B."/>
            <person name="Woyke T."/>
            <person name="Bristow J."/>
            <person name="Eisen J.A."/>
            <person name="Markowitz V."/>
            <person name="Hugenholtz P."/>
            <person name="Kyrpides N.C."/>
            <person name="Klenk H.P."/>
        </authorList>
    </citation>
    <scope>NUCLEOTIDE SEQUENCE [LARGE SCALE GENOMIC DNA]</scope>
    <source>
        <strain evidence="11">ATCC 43644 / DSM 9630 / IS1B</strain>
    </source>
</reference>
<feature type="transmembrane region" description="Helical" evidence="8">
    <location>
        <begin position="299"/>
        <end position="321"/>
    </location>
</feature>
<evidence type="ECO:0000256" key="4">
    <source>
        <dbReference type="ARBA" id="ARBA00022989"/>
    </source>
</evidence>
<feature type="transmembrane region" description="Helical" evidence="8">
    <location>
        <begin position="524"/>
        <end position="544"/>
    </location>
</feature>
<feature type="transmembrane region" description="Helical" evidence="8">
    <location>
        <begin position="32"/>
        <end position="52"/>
    </location>
</feature>